<feature type="domain" description="LysM" evidence="3">
    <location>
        <begin position="1"/>
        <end position="48"/>
    </location>
</feature>
<proteinExistence type="predicted"/>
<evidence type="ECO:0000313" key="4">
    <source>
        <dbReference type="EMBL" id="KKN47053.1"/>
    </source>
</evidence>
<organism evidence="4">
    <name type="scientific">marine sediment metagenome</name>
    <dbReference type="NCBI Taxonomy" id="412755"/>
    <lineage>
        <taxon>unclassified sequences</taxon>
        <taxon>metagenomes</taxon>
        <taxon>ecological metagenomes</taxon>
    </lineage>
</organism>
<name>A0A0F9U085_9ZZZZ</name>
<sequence length="252" mass="27048">MPYTIQSGDNLWNIWMAHGQDVSWSDFLALNNQFSNPDLIFPGQVVNLPGDSAQAPPAPPAPPTPPSVPAPAPAPAPSSVGPIPVVPGITAEQWAAMLTEQNRAAEAQELLLAEAQADARRLQEAQLSANPADFVAYELYKRELLEQGFTPEGTVRSDLDIQDIFSLALGLNEGDSIGAGRFGVDLPTTQSVSRSELQDFSDTDIGILSSFLRGGVGTGEGEFQGISPADYFKELEEGLVPTLPQQRTQFRF</sequence>
<gene>
    <name evidence="4" type="ORF">LCGC14_0666620</name>
</gene>
<reference evidence="4" key="1">
    <citation type="journal article" date="2015" name="Nature">
        <title>Complex archaea that bridge the gap between prokaryotes and eukaryotes.</title>
        <authorList>
            <person name="Spang A."/>
            <person name="Saw J.H."/>
            <person name="Jorgensen S.L."/>
            <person name="Zaremba-Niedzwiedzka K."/>
            <person name="Martijn J."/>
            <person name="Lind A.E."/>
            <person name="van Eijk R."/>
            <person name="Schleper C."/>
            <person name="Guy L."/>
            <person name="Ettema T.J."/>
        </authorList>
    </citation>
    <scope>NUCLEOTIDE SEQUENCE</scope>
</reference>
<dbReference type="Gene3D" id="3.10.350.10">
    <property type="entry name" value="LysM domain"/>
    <property type="match status" value="1"/>
</dbReference>
<dbReference type="InterPro" id="IPR036779">
    <property type="entry name" value="LysM_dom_sf"/>
</dbReference>
<dbReference type="InterPro" id="IPR018392">
    <property type="entry name" value="LysM"/>
</dbReference>
<comment type="caution">
    <text evidence="4">The sequence shown here is derived from an EMBL/GenBank/DDBJ whole genome shotgun (WGS) entry which is preliminary data.</text>
</comment>
<accession>A0A0F9U085</accession>
<feature type="coiled-coil region" evidence="1">
    <location>
        <begin position="98"/>
        <end position="125"/>
    </location>
</feature>
<feature type="compositionally biased region" description="Pro residues" evidence="2">
    <location>
        <begin position="56"/>
        <end position="76"/>
    </location>
</feature>
<evidence type="ECO:0000256" key="2">
    <source>
        <dbReference type="SAM" id="MobiDB-lite"/>
    </source>
</evidence>
<evidence type="ECO:0000256" key="1">
    <source>
        <dbReference type="SAM" id="Coils"/>
    </source>
</evidence>
<dbReference type="EMBL" id="LAZR01001297">
    <property type="protein sequence ID" value="KKN47053.1"/>
    <property type="molecule type" value="Genomic_DNA"/>
</dbReference>
<dbReference type="SMART" id="SM00257">
    <property type="entry name" value="LysM"/>
    <property type="match status" value="1"/>
</dbReference>
<keyword evidence="1" id="KW-0175">Coiled coil</keyword>
<evidence type="ECO:0000259" key="3">
    <source>
        <dbReference type="PROSITE" id="PS51782"/>
    </source>
</evidence>
<dbReference type="SUPFAM" id="SSF54106">
    <property type="entry name" value="LysM domain"/>
    <property type="match status" value="1"/>
</dbReference>
<dbReference type="PROSITE" id="PS51782">
    <property type="entry name" value="LYSM"/>
    <property type="match status" value="1"/>
</dbReference>
<dbReference type="CDD" id="cd00118">
    <property type="entry name" value="LysM"/>
    <property type="match status" value="1"/>
</dbReference>
<dbReference type="AlphaFoldDB" id="A0A0F9U085"/>
<dbReference type="Pfam" id="PF01476">
    <property type="entry name" value="LysM"/>
    <property type="match status" value="1"/>
</dbReference>
<protein>
    <recommendedName>
        <fullName evidence="3">LysM domain-containing protein</fullName>
    </recommendedName>
</protein>
<feature type="region of interest" description="Disordered" evidence="2">
    <location>
        <begin position="45"/>
        <end position="79"/>
    </location>
</feature>